<dbReference type="Proteomes" id="UP000887580">
    <property type="component" value="Unplaced"/>
</dbReference>
<organism evidence="1 2">
    <name type="scientific">Panagrolaimus sp. PS1159</name>
    <dbReference type="NCBI Taxonomy" id="55785"/>
    <lineage>
        <taxon>Eukaryota</taxon>
        <taxon>Metazoa</taxon>
        <taxon>Ecdysozoa</taxon>
        <taxon>Nematoda</taxon>
        <taxon>Chromadorea</taxon>
        <taxon>Rhabditida</taxon>
        <taxon>Tylenchina</taxon>
        <taxon>Panagrolaimomorpha</taxon>
        <taxon>Panagrolaimoidea</taxon>
        <taxon>Panagrolaimidae</taxon>
        <taxon>Panagrolaimus</taxon>
    </lineage>
</organism>
<name>A0AC35GJ13_9BILA</name>
<dbReference type="WBParaSite" id="PS1159_v2.g5704.t1">
    <property type="protein sequence ID" value="PS1159_v2.g5704.t1"/>
    <property type="gene ID" value="PS1159_v2.g5704"/>
</dbReference>
<reference evidence="2" key="1">
    <citation type="submission" date="2022-11" db="UniProtKB">
        <authorList>
            <consortium name="WormBaseParasite"/>
        </authorList>
    </citation>
    <scope>IDENTIFICATION</scope>
</reference>
<accession>A0AC35GJ13</accession>
<evidence type="ECO:0000313" key="1">
    <source>
        <dbReference type="Proteomes" id="UP000887580"/>
    </source>
</evidence>
<proteinExistence type="predicted"/>
<protein>
    <submittedName>
        <fullName evidence="2">SRR1-like domain-containing protein</fullName>
    </submittedName>
</protein>
<evidence type="ECO:0000313" key="2">
    <source>
        <dbReference type="WBParaSite" id="PS1159_v2.g5704.t1"/>
    </source>
</evidence>
<sequence>MESDGFKLCVNKKKRKNYTKPLTKSCERDPVSMEDVRIAMKWAELNSSEASSLLYSHISSMLKNKTVIQIQIYGIGKLDSKHSNGPLQLSVAFELFKQFKEMFPQISITCQDPILVEEEMKYLESKKVQIFEDTTFSSEHFIQALTSANISNSPALICYMIHGNWEMFDEFLKAHWNSKLLSQIIFVANELGSLESHPKYSTIHQRIKEFSKLCESKSLNFVKGSIASSAFYLTDVFIISEKNAEILINLF</sequence>